<accession>A0A381SSU3</accession>
<dbReference type="EMBL" id="UINC01003216">
    <property type="protein sequence ID" value="SVA04353.1"/>
    <property type="molecule type" value="Genomic_DNA"/>
</dbReference>
<organism evidence="1">
    <name type="scientific">marine metagenome</name>
    <dbReference type="NCBI Taxonomy" id="408172"/>
    <lineage>
        <taxon>unclassified sequences</taxon>
        <taxon>metagenomes</taxon>
        <taxon>ecological metagenomes</taxon>
    </lineage>
</organism>
<proteinExistence type="predicted"/>
<dbReference type="AlphaFoldDB" id="A0A381SSU3"/>
<reference evidence="1" key="1">
    <citation type="submission" date="2018-05" db="EMBL/GenBank/DDBJ databases">
        <authorList>
            <person name="Lanie J.A."/>
            <person name="Ng W.-L."/>
            <person name="Kazmierczak K.M."/>
            <person name="Andrzejewski T.M."/>
            <person name="Davidsen T.M."/>
            <person name="Wayne K.J."/>
            <person name="Tettelin H."/>
            <person name="Glass J.I."/>
            <person name="Rusch D."/>
            <person name="Podicherti R."/>
            <person name="Tsui H.-C.T."/>
            <person name="Winkler M.E."/>
        </authorList>
    </citation>
    <scope>NUCLEOTIDE SEQUENCE</scope>
</reference>
<gene>
    <name evidence="1" type="ORF">METZ01_LOCUS57207</name>
</gene>
<sequence>MTMAGRNADPMSFVHAKPSISDIEHGKREHYVKVDHINIETDSSLTHSFAMAKASEELFSLYNGASKKPNPLSTPEKQEQLKKLSVGHTSMSVGDFVVFGETKERIYVVDSMGFKKVEPTDAWFESLYFPAKPGET</sequence>
<evidence type="ECO:0000313" key="1">
    <source>
        <dbReference type="EMBL" id="SVA04353.1"/>
    </source>
</evidence>
<name>A0A381SSU3_9ZZZZ</name>
<protein>
    <submittedName>
        <fullName evidence="1">Uncharacterized protein</fullName>
    </submittedName>
</protein>